<dbReference type="Pfam" id="PF00067">
    <property type="entry name" value="p450"/>
    <property type="match status" value="1"/>
</dbReference>
<keyword evidence="4" id="KW-0479">Metal-binding</keyword>
<dbReference type="PANTHER" id="PTHR24305:SF230">
    <property type="entry name" value="P450, PUTATIVE (EUROFUNG)-RELATED"/>
    <property type="match status" value="1"/>
</dbReference>
<gene>
    <name evidence="9" type="ORF">CPAR01_14532</name>
</gene>
<dbReference type="Proteomes" id="UP001241169">
    <property type="component" value="Unassembled WGS sequence"/>
</dbReference>
<dbReference type="SUPFAM" id="SSF48264">
    <property type="entry name" value="Cytochrome P450"/>
    <property type="match status" value="1"/>
</dbReference>
<evidence type="ECO:0000313" key="10">
    <source>
        <dbReference type="Proteomes" id="UP001241169"/>
    </source>
</evidence>
<reference evidence="9 10" key="1">
    <citation type="submission" date="2016-10" db="EMBL/GenBank/DDBJ databases">
        <title>The genome sequence of Colletotrichum fioriniae PJ7.</title>
        <authorList>
            <person name="Baroncelli R."/>
        </authorList>
    </citation>
    <scope>NUCLEOTIDE SEQUENCE [LARGE SCALE GENOMIC DNA]</scope>
    <source>
        <strain evidence="9 10">IMI 384185</strain>
    </source>
</reference>
<dbReference type="CDD" id="cd11058">
    <property type="entry name" value="CYP60B-like"/>
    <property type="match status" value="1"/>
</dbReference>
<dbReference type="PRINTS" id="PR00385">
    <property type="entry name" value="P450"/>
</dbReference>
<keyword evidence="5" id="KW-0560">Oxidoreductase</keyword>
<keyword evidence="8" id="KW-0812">Transmembrane</keyword>
<feature type="transmembrane region" description="Helical" evidence="8">
    <location>
        <begin position="20"/>
        <end position="44"/>
    </location>
</feature>
<dbReference type="InterPro" id="IPR036396">
    <property type="entry name" value="Cyt_P450_sf"/>
</dbReference>
<proteinExistence type="inferred from homology"/>
<dbReference type="PANTHER" id="PTHR24305">
    <property type="entry name" value="CYTOCHROME P450"/>
    <property type="match status" value="1"/>
</dbReference>
<evidence type="ECO:0000256" key="3">
    <source>
        <dbReference type="ARBA" id="ARBA00022617"/>
    </source>
</evidence>
<dbReference type="RefSeq" id="XP_060342844.1">
    <property type="nucleotide sequence ID" value="XM_060498783.1"/>
</dbReference>
<comment type="caution">
    <text evidence="9">The sequence shown here is derived from an EMBL/GenBank/DDBJ whole genome shotgun (WGS) entry which is preliminary data.</text>
</comment>
<comment type="cofactor">
    <cofactor evidence="1">
        <name>heme</name>
        <dbReference type="ChEBI" id="CHEBI:30413"/>
    </cofactor>
</comment>
<dbReference type="InterPro" id="IPR050121">
    <property type="entry name" value="Cytochrome_P450_monoxygenase"/>
</dbReference>
<evidence type="ECO:0000256" key="8">
    <source>
        <dbReference type="SAM" id="Phobius"/>
    </source>
</evidence>
<sequence>MAVQNQVDNSIDLSLLHHVGMLMGFMIAFIITYQLCLIFYNLFFHPLAKYPGPRLAAATPLWVIWSYYKGKTPWDLLDLHNKYGPVVRTMPDGLSFINASQWKEIYGHKPSGELEFSKDPKYHAGWKGEPVILNADRHYHGYIRKLFAHGFSEKALREQEPILQEYVDLLFHRLDSISQSEQPIDLVQWFNEKVNHRLKTQPPVPDFMEKMIAAHESGKMSYHQLEENSQILIGAGSETTATLLSGLVWLLLKHPRVYDKLATEIRTMFERPEDITMISVNECRYLLACIEETLRIYPPSPQPHPRIIPPGGATVDNEFLPEGTFVSIPIYAASNSPMNWTNPEEFAPERWIGEDARFENDKRDASQPFQYGPRNCIGRNLAYVEMKIIMSRLLWHFDVMNATDYDWMDQRVFAVWEKSPLWVRLCPAKRT</sequence>
<keyword evidence="3" id="KW-0349">Heme</keyword>
<organism evidence="9 10">
    <name type="scientific">Colletotrichum paranaense</name>
    <dbReference type="NCBI Taxonomy" id="1914294"/>
    <lineage>
        <taxon>Eukaryota</taxon>
        <taxon>Fungi</taxon>
        <taxon>Dikarya</taxon>
        <taxon>Ascomycota</taxon>
        <taxon>Pezizomycotina</taxon>
        <taxon>Sordariomycetes</taxon>
        <taxon>Hypocreomycetidae</taxon>
        <taxon>Glomerellales</taxon>
        <taxon>Glomerellaceae</taxon>
        <taxon>Colletotrichum</taxon>
        <taxon>Colletotrichum acutatum species complex</taxon>
    </lineage>
</organism>
<evidence type="ECO:0000256" key="5">
    <source>
        <dbReference type="ARBA" id="ARBA00023002"/>
    </source>
</evidence>
<accession>A0ABQ9S2X4</accession>
<dbReference type="EMBL" id="MOPA01000015">
    <property type="protein sequence ID" value="KAK1522989.1"/>
    <property type="molecule type" value="Genomic_DNA"/>
</dbReference>
<dbReference type="PRINTS" id="PR00463">
    <property type="entry name" value="EP450I"/>
</dbReference>
<dbReference type="InterPro" id="IPR001128">
    <property type="entry name" value="Cyt_P450"/>
</dbReference>
<keyword evidence="6" id="KW-0408">Iron</keyword>
<comment type="similarity">
    <text evidence="2">Belongs to the cytochrome P450 family.</text>
</comment>
<dbReference type="Gene3D" id="1.10.630.10">
    <property type="entry name" value="Cytochrome P450"/>
    <property type="match status" value="2"/>
</dbReference>
<evidence type="ECO:0000256" key="4">
    <source>
        <dbReference type="ARBA" id="ARBA00022723"/>
    </source>
</evidence>
<dbReference type="GeneID" id="85382682"/>
<keyword evidence="8" id="KW-0472">Membrane</keyword>
<keyword evidence="8" id="KW-1133">Transmembrane helix</keyword>
<evidence type="ECO:0000313" key="9">
    <source>
        <dbReference type="EMBL" id="KAK1522989.1"/>
    </source>
</evidence>
<keyword evidence="7" id="KW-0503">Monooxygenase</keyword>
<protein>
    <submittedName>
        <fullName evidence="9">Averantin oxidoreductase</fullName>
    </submittedName>
</protein>
<evidence type="ECO:0000256" key="2">
    <source>
        <dbReference type="ARBA" id="ARBA00010617"/>
    </source>
</evidence>
<evidence type="ECO:0000256" key="6">
    <source>
        <dbReference type="ARBA" id="ARBA00023004"/>
    </source>
</evidence>
<dbReference type="InterPro" id="IPR002401">
    <property type="entry name" value="Cyt_P450_E_grp-I"/>
</dbReference>
<keyword evidence="10" id="KW-1185">Reference proteome</keyword>
<evidence type="ECO:0000256" key="1">
    <source>
        <dbReference type="ARBA" id="ARBA00001971"/>
    </source>
</evidence>
<name>A0ABQ9S2X4_9PEZI</name>
<evidence type="ECO:0000256" key="7">
    <source>
        <dbReference type="ARBA" id="ARBA00023033"/>
    </source>
</evidence>